<dbReference type="PROSITE" id="PS51450">
    <property type="entry name" value="LRR"/>
    <property type="match status" value="1"/>
</dbReference>
<evidence type="ECO:0000313" key="20">
    <source>
        <dbReference type="Proteomes" id="UP000515152"/>
    </source>
</evidence>
<evidence type="ECO:0000256" key="7">
    <source>
        <dbReference type="ARBA" id="ARBA00022692"/>
    </source>
</evidence>
<evidence type="ECO:0000256" key="12">
    <source>
        <dbReference type="ARBA" id="ARBA00023136"/>
    </source>
</evidence>
<dbReference type="FunFam" id="3.80.10.10:FF:000015">
    <property type="entry name" value="Leucine rich repeat containing 38"/>
    <property type="match status" value="1"/>
</dbReference>
<comment type="subcellular location">
    <subcellularLocation>
        <location evidence="1">Cell membrane</location>
        <topology evidence="1">Single-pass membrane protein</topology>
    </subcellularLocation>
    <subcellularLocation>
        <location evidence="2">Membrane</location>
        <topology evidence="2">Single-pass type I membrane protein</topology>
    </subcellularLocation>
</comment>
<feature type="signal peptide" evidence="17">
    <location>
        <begin position="1"/>
        <end position="27"/>
    </location>
</feature>
<dbReference type="SMART" id="SM00013">
    <property type="entry name" value="LRRNT"/>
    <property type="match status" value="1"/>
</dbReference>
<feature type="region of interest" description="Disordered" evidence="15">
    <location>
        <begin position="343"/>
        <end position="373"/>
    </location>
</feature>
<evidence type="ECO:0000256" key="14">
    <source>
        <dbReference type="ARBA" id="ARBA00023303"/>
    </source>
</evidence>
<evidence type="ECO:0000256" key="10">
    <source>
        <dbReference type="ARBA" id="ARBA00022989"/>
    </source>
</evidence>
<gene>
    <name evidence="21" type="primary">LOC116220311</name>
</gene>
<evidence type="ECO:0000256" key="1">
    <source>
        <dbReference type="ARBA" id="ARBA00004162"/>
    </source>
</evidence>
<dbReference type="GeneID" id="116220311"/>
<proteinExistence type="inferred from homology"/>
<keyword evidence="20" id="KW-1185">Reference proteome</keyword>
<evidence type="ECO:0000259" key="18">
    <source>
        <dbReference type="SMART" id="SM00013"/>
    </source>
</evidence>
<keyword evidence="5" id="KW-1003">Cell membrane</keyword>
<keyword evidence="8 17" id="KW-0732">Signal</keyword>
<evidence type="ECO:0000256" key="17">
    <source>
        <dbReference type="SAM" id="SignalP"/>
    </source>
</evidence>
<evidence type="ECO:0000256" key="9">
    <source>
        <dbReference type="ARBA" id="ARBA00022737"/>
    </source>
</evidence>
<protein>
    <submittedName>
        <fullName evidence="21">Leucine-rich repeat and transmembrane domain-containing protein 1 isoform X1</fullName>
    </submittedName>
</protein>
<feature type="transmembrane region" description="Helical" evidence="16">
    <location>
        <begin position="297"/>
        <end position="328"/>
    </location>
</feature>
<name>A0A6P8FEP5_CLUHA</name>
<dbReference type="InterPro" id="IPR001611">
    <property type="entry name" value="Leu-rich_rpt"/>
</dbReference>
<keyword evidence="6" id="KW-0433">Leucine-rich repeat</keyword>
<dbReference type="InterPro" id="IPR000483">
    <property type="entry name" value="Cys-rich_flank_reg_C"/>
</dbReference>
<evidence type="ECO:0000259" key="19">
    <source>
        <dbReference type="SMART" id="SM00082"/>
    </source>
</evidence>
<dbReference type="GO" id="GO:0071805">
    <property type="term" value="P:potassium ion transmembrane transport"/>
    <property type="evidence" value="ECO:0007669"/>
    <property type="project" value="UniProtKB-ARBA"/>
</dbReference>
<keyword evidence="11" id="KW-0406">Ion transport</keyword>
<comment type="similarity">
    <text evidence="3">Belongs to the SLITRK family.</text>
</comment>
<dbReference type="SMART" id="SM00082">
    <property type="entry name" value="LRRCT"/>
    <property type="match status" value="1"/>
</dbReference>
<evidence type="ECO:0000256" key="2">
    <source>
        <dbReference type="ARBA" id="ARBA00004479"/>
    </source>
</evidence>
<dbReference type="InterPro" id="IPR000372">
    <property type="entry name" value="LRRNT"/>
</dbReference>
<keyword evidence="10 16" id="KW-1133">Transmembrane helix</keyword>
<feature type="domain" description="LRRCT" evidence="19">
    <location>
        <begin position="187"/>
        <end position="240"/>
    </location>
</feature>
<keyword evidence="13" id="KW-1015">Disulfide bond</keyword>
<evidence type="ECO:0000256" key="5">
    <source>
        <dbReference type="ARBA" id="ARBA00022475"/>
    </source>
</evidence>
<dbReference type="Pfam" id="PF13855">
    <property type="entry name" value="LRR_8"/>
    <property type="match status" value="2"/>
</dbReference>
<evidence type="ECO:0000256" key="11">
    <source>
        <dbReference type="ARBA" id="ARBA00023065"/>
    </source>
</evidence>
<evidence type="ECO:0000256" key="16">
    <source>
        <dbReference type="SAM" id="Phobius"/>
    </source>
</evidence>
<dbReference type="InterPro" id="IPR003591">
    <property type="entry name" value="Leu-rich_rpt_typical-subtyp"/>
</dbReference>
<evidence type="ECO:0000256" key="15">
    <source>
        <dbReference type="SAM" id="MobiDB-lite"/>
    </source>
</evidence>
<evidence type="ECO:0000256" key="8">
    <source>
        <dbReference type="ARBA" id="ARBA00022729"/>
    </source>
</evidence>
<dbReference type="OrthoDB" id="1394818at2759"/>
<evidence type="ECO:0000313" key="21">
    <source>
        <dbReference type="RefSeq" id="XP_031422186.1"/>
    </source>
</evidence>
<sequence>MFCFLFVFTGGVFKAFVALLLVHVTSPCPKECSCDVEAKSVDCRGRGLYDIPRHLQSDTLELLLQDNRIRGLGSMAFRDTPQLRVLDLTNNSITSVSPSALLGLRVLQSLSLGHNAIRELDRRLLGSVRNLTLLDLSHNVIAGLPGAMADSMRQLRHLFLRHNRLQKLDRGHLEALESLEELQLRGNPWRCDCHMIALKLWLETFRFKGGVVDEVTCTQPDPMKDKDLQRVPYELFHSCMATSYHYLFSNLRHLESEHRHRVDLLHLPELAGGGAEAGQLPECEPKQRPRPVNLRHAIATVVVTGVVCSIVLLMMVAAAIYGCAYAAIMARYQRDLKKAEQRAAAAVSLPEKDKDKEAKGTADEKEPLENTIA</sequence>
<keyword evidence="12 16" id="KW-0472">Membrane</keyword>
<dbReference type="GO" id="GO:0007409">
    <property type="term" value="P:axonogenesis"/>
    <property type="evidence" value="ECO:0007669"/>
    <property type="project" value="TreeGrafter"/>
</dbReference>
<dbReference type="KEGG" id="char:116220311"/>
<evidence type="ECO:0000256" key="13">
    <source>
        <dbReference type="ARBA" id="ARBA00023157"/>
    </source>
</evidence>
<keyword evidence="14" id="KW-0407">Ion channel</keyword>
<dbReference type="InterPro" id="IPR032675">
    <property type="entry name" value="LRR_dom_sf"/>
</dbReference>
<evidence type="ECO:0000256" key="4">
    <source>
        <dbReference type="ARBA" id="ARBA00022448"/>
    </source>
</evidence>
<dbReference type="SUPFAM" id="SSF52058">
    <property type="entry name" value="L domain-like"/>
    <property type="match status" value="1"/>
</dbReference>
<dbReference type="Proteomes" id="UP000515152">
    <property type="component" value="Chromosome 4"/>
</dbReference>
<feature type="domain" description="LRRNT" evidence="18">
    <location>
        <begin position="27"/>
        <end position="61"/>
    </location>
</feature>
<organism evidence="20 21">
    <name type="scientific">Clupea harengus</name>
    <name type="common">Atlantic herring</name>
    <dbReference type="NCBI Taxonomy" id="7950"/>
    <lineage>
        <taxon>Eukaryota</taxon>
        <taxon>Metazoa</taxon>
        <taxon>Chordata</taxon>
        <taxon>Craniata</taxon>
        <taxon>Vertebrata</taxon>
        <taxon>Euteleostomi</taxon>
        <taxon>Actinopterygii</taxon>
        <taxon>Neopterygii</taxon>
        <taxon>Teleostei</taxon>
        <taxon>Clupei</taxon>
        <taxon>Clupeiformes</taxon>
        <taxon>Clupeoidei</taxon>
        <taxon>Clupeidae</taxon>
        <taxon>Clupea</taxon>
    </lineage>
</organism>
<accession>A0A6P8FEP5</accession>
<dbReference type="AlphaFoldDB" id="A0A6P8FEP5"/>
<dbReference type="CTD" id="57408"/>
<dbReference type="Gene3D" id="3.80.10.10">
    <property type="entry name" value="Ribonuclease Inhibitor"/>
    <property type="match status" value="1"/>
</dbReference>
<evidence type="ECO:0000256" key="3">
    <source>
        <dbReference type="ARBA" id="ARBA00010439"/>
    </source>
</evidence>
<evidence type="ECO:0000256" key="6">
    <source>
        <dbReference type="ARBA" id="ARBA00022614"/>
    </source>
</evidence>
<dbReference type="GO" id="GO:0005886">
    <property type="term" value="C:plasma membrane"/>
    <property type="evidence" value="ECO:0007669"/>
    <property type="project" value="UniProtKB-SubCell"/>
</dbReference>
<feature type="compositionally biased region" description="Basic and acidic residues" evidence="15">
    <location>
        <begin position="350"/>
        <end position="373"/>
    </location>
</feature>
<keyword evidence="9" id="KW-0677">Repeat</keyword>
<dbReference type="GO" id="GO:0051965">
    <property type="term" value="P:positive regulation of synapse assembly"/>
    <property type="evidence" value="ECO:0007669"/>
    <property type="project" value="TreeGrafter"/>
</dbReference>
<feature type="chain" id="PRO_5027789585" evidence="17">
    <location>
        <begin position="28"/>
        <end position="373"/>
    </location>
</feature>
<dbReference type="PANTHER" id="PTHR45773:SF5">
    <property type="entry name" value="SLIT AND NTRK-LIKE PROTEIN 5"/>
    <property type="match status" value="1"/>
</dbReference>
<dbReference type="RefSeq" id="XP_031422186.1">
    <property type="nucleotide sequence ID" value="XM_031566326.2"/>
</dbReference>
<reference evidence="21" key="1">
    <citation type="submission" date="2025-08" db="UniProtKB">
        <authorList>
            <consortium name="RefSeq"/>
        </authorList>
    </citation>
    <scope>IDENTIFICATION</scope>
</reference>
<keyword evidence="7 16" id="KW-0812">Transmembrane</keyword>
<dbReference type="PANTHER" id="PTHR45773">
    <property type="entry name" value="SLIT AND NTRK-LIKE PROTEIN 4-RELATED"/>
    <property type="match status" value="1"/>
</dbReference>
<dbReference type="SMART" id="SM00369">
    <property type="entry name" value="LRR_TYP"/>
    <property type="match status" value="4"/>
</dbReference>
<keyword evidence="4" id="KW-0813">Transport</keyword>